<dbReference type="KEGG" id="pmes:FX988_02288"/>
<dbReference type="Pfam" id="PF01547">
    <property type="entry name" value="SBP_bac_1"/>
    <property type="match status" value="1"/>
</dbReference>
<dbReference type="OrthoDB" id="6383388at2"/>
<keyword evidence="5" id="KW-1185">Reference proteome</keyword>
<gene>
    <name evidence="4" type="ORF">FX988_02288</name>
</gene>
<proteinExistence type="inferred from homology"/>
<dbReference type="GO" id="GO:0042597">
    <property type="term" value="C:periplasmic space"/>
    <property type="evidence" value="ECO:0007669"/>
    <property type="project" value="UniProtKB-SubCell"/>
</dbReference>
<evidence type="ECO:0000313" key="4">
    <source>
        <dbReference type="EMBL" id="QHJ12046.1"/>
    </source>
</evidence>
<evidence type="ECO:0000256" key="3">
    <source>
        <dbReference type="SAM" id="SignalP"/>
    </source>
</evidence>
<dbReference type="Gene3D" id="3.40.190.10">
    <property type="entry name" value="Periplasmic binding protein-like II"/>
    <property type="match status" value="2"/>
</dbReference>
<comment type="similarity">
    <text evidence="2">Belongs to the bacterial solute-binding protein 1 family.</text>
</comment>
<dbReference type="PANTHER" id="PTHR43649:SF14">
    <property type="entry name" value="BLR3389 PROTEIN"/>
    <property type="match status" value="1"/>
</dbReference>
<evidence type="ECO:0000256" key="2">
    <source>
        <dbReference type="ARBA" id="ARBA00008520"/>
    </source>
</evidence>
<comment type="subcellular location">
    <subcellularLocation>
        <location evidence="1">Periplasm</location>
    </subcellularLocation>
</comment>
<dbReference type="RefSeq" id="WP_160179923.1">
    <property type="nucleotide sequence ID" value="NZ_CP047656.1"/>
</dbReference>
<sequence length="625" mass="71005">MRMLIRLFIAISCYFALTISVQAAQTLSVAILTTSERQSDVYRQAFRDFEEQFSRYNVQLAFYSDKDFKRLLPRWLESGEHDLLYWQGGGRLDTLIEQDVLQPIDTLLPKIELKSAIQPAVFDSVSNQTGTYALPFSQYGWGFYYNKSMFEALNVSVPATWDEFVALCLLIKSQGANPLVQATQEGWPVLAWLDFLSLDTGGVAYRDQLVKGQAVRNQDSKKLLEQFDQLLGDGLFFAPEKLWSWQQALKAVERSQATMTLTGQFVESSIDPLHKENIGFFPFPKKNGTSKGEVAPLELWIVPRSARNKNQLTDLLRFLLTNNTMHAMNLDALPVTNDDFLSRLPNERVKRSAASLTQSTNLIQFFDRDATPSLSENLAKSLASSIHSDSIGPLTDGLFQGRNSDFEVHLGSDIAVLPQLYFASLTGLKETFFASNLMQDIYRQLGYQISVTRYATLEASLNSYRFGADGELMRVDAYKKLAPSLTKIPEPLANVAFYLVCKDLDMCSSSLPRGSEILVTNDLLVVKTWAEENQLVTKRYESVEALFRKFNQSNQGLMVLGASEIIDNSLLLTDSTYRTIISVPLYHYVHNKHKELVPLINNALKKYKKTERYQSLKQRYWLQHY</sequence>
<dbReference type="SUPFAM" id="SSF53850">
    <property type="entry name" value="Periplasmic binding protein-like II"/>
    <property type="match status" value="1"/>
</dbReference>
<keyword evidence="3" id="KW-0732">Signal</keyword>
<name>A0A857JKF5_9ALTE</name>
<dbReference type="InterPro" id="IPR006059">
    <property type="entry name" value="SBP"/>
</dbReference>
<feature type="signal peptide" evidence="3">
    <location>
        <begin position="1"/>
        <end position="23"/>
    </location>
</feature>
<feature type="chain" id="PRO_5032735858" evidence="3">
    <location>
        <begin position="24"/>
        <end position="625"/>
    </location>
</feature>
<dbReference type="EMBL" id="CP047656">
    <property type="protein sequence ID" value="QHJ12046.1"/>
    <property type="molecule type" value="Genomic_DNA"/>
</dbReference>
<reference evidence="4 5" key="1">
    <citation type="submission" date="2019-12" db="EMBL/GenBank/DDBJ databases">
        <title>Genome sequencing and assembly of endphytes of Porphyra tenera.</title>
        <authorList>
            <person name="Park J.M."/>
            <person name="Shin R."/>
            <person name="Jo S.H."/>
        </authorList>
    </citation>
    <scope>NUCLEOTIDE SEQUENCE [LARGE SCALE GENOMIC DNA]</scope>
    <source>
        <strain evidence="4 5">GPM4</strain>
    </source>
</reference>
<evidence type="ECO:0000313" key="5">
    <source>
        <dbReference type="Proteomes" id="UP000464524"/>
    </source>
</evidence>
<dbReference type="InterPro" id="IPR050490">
    <property type="entry name" value="Bact_solute-bd_prot1"/>
</dbReference>
<protein>
    <submittedName>
        <fullName evidence="4">Multiple sugar-binding protein</fullName>
    </submittedName>
</protein>
<evidence type="ECO:0000256" key="1">
    <source>
        <dbReference type="ARBA" id="ARBA00004418"/>
    </source>
</evidence>
<dbReference type="PANTHER" id="PTHR43649">
    <property type="entry name" value="ARABINOSE-BINDING PROTEIN-RELATED"/>
    <property type="match status" value="1"/>
</dbReference>
<organism evidence="4 5">
    <name type="scientific">Paraglaciecola mesophila</name>
    <dbReference type="NCBI Taxonomy" id="197222"/>
    <lineage>
        <taxon>Bacteria</taxon>
        <taxon>Pseudomonadati</taxon>
        <taxon>Pseudomonadota</taxon>
        <taxon>Gammaproteobacteria</taxon>
        <taxon>Alteromonadales</taxon>
        <taxon>Alteromonadaceae</taxon>
        <taxon>Paraglaciecola</taxon>
    </lineage>
</organism>
<dbReference type="Proteomes" id="UP000464524">
    <property type="component" value="Chromosome"/>
</dbReference>
<dbReference type="AlphaFoldDB" id="A0A857JKF5"/>
<accession>A0A857JKF5</accession>